<keyword evidence="8" id="KW-1185">Reference proteome</keyword>
<keyword evidence="4" id="KW-0418">Kinase</keyword>
<dbReference type="InterPro" id="IPR008271">
    <property type="entry name" value="Ser/Thr_kinase_AS"/>
</dbReference>
<evidence type="ECO:0000313" key="7">
    <source>
        <dbReference type="EMBL" id="PRP75400.1"/>
    </source>
</evidence>
<dbReference type="Proteomes" id="UP000241769">
    <property type="component" value="Unassembled WGS sequence"/>
</dbReference>
<organism evidence="7 8">
    <name type="scientific">Planoprotostelium fungivorum</name>
    <dbReference type="NCBI Taxonomy" id="1890364"/>
    <lineage>
        <taxon>Eukaryota</taxon>
        <taxon>Amoebozoa</taxon>
        <taxon>Evosea</taxon>
        <taxon>Variosea</taxon>
        <taxon>Cavosteliida</taxon>
        <taxon>Cavosteliaceae</taxon>
        <taxon>Planoprotostelium</taxon>
    </lineage>
</organism>
<dbReference type="InterPro" id="IPR000719">
    <property type="entry name" value="Prot_kinase_dom"/>
</dbReference>
<dbReference type="PROSITE" id="PS50011">
    <property type="entry name" value="PROTEIN_KINASE_DOM"/>
    <property type="match status" value="1"/>
</dbReference>
<proteinExistence type="predicted"/>
<dbReference type="InParanoid" id="A0A2P6MUM1"/>
<name>A0A2P6MUM1_9EUKA</name>
<dbReference type="GO" id="GO:0004674">
    <property type="term" value="F:protein serine/threonine kinase activity"/>
    <property type="evidence" value="ECO:0007669"/>
    <property type="project" value="UniProtKB-KW"/>
</dbReference>
<dbReference type="PROSITE" id="PS00108">
    <property type="entry name" value="PROTEIN_KINASE_ST"/>
    <property type="match status" value="1"/>
</dbReference>
<keyword evidence="3" id="KW-0547">Nucleotide-binding</keyword>
<dbReference type="Pfam" id="PF00069">
    <property type="entry name" value="Pkinase"/>
    <property type="match status" value="1"/>
</dbReference>
<sequence>MQRDYIFPPPDSNRPFIPTYWSELARLEPPRHRPLPSHNHSPYRILSARASGLAGLFCGNFRFGIYRDIAKRYNRSNVFTKQRPRTGCLRSVSRRIFLDFVSSVHRSCSVFHCPFEEDPSNISLGNNTPIQRRFVFVFSDVHFRFRVRIVLRLYLMATSNETLADQITDAITAANPADKKILHRAVDQALKDAARSTLREWAAAGDITTKFDEIRAYTSPNAPTARIVAALGSLDARLTDLVKSAGQHDINPHVIDCCLKRFPQQCNLCLAGQDSKLAKSIYEETNQLPQTATEQDFRVEGYRINRSIGVSDSLVICFDKDAVPHVLKTLNNAEKDRITAIPVLQSEYIIKYSLRESNRGNPLMIMPLLPTTLEHLPDLSLPLSGKLWQHMKNALSCLHGHQLAHMDVKPSNICIDQAGNFILIDLGSVVRFGQKSASTLAYIPQDLSNYQVASAAVDWWMLAATLGERGCGMSSWGAGAANPTKEKLHSKLAKSIYEETNQLPQTATEQDFRVEGYRINRSIGVSDSLVICFDKDAVPHVLKTLNNAEKDRITAIPVLQSEYIIKYSLRESNRGNPLMIMPLLPTTLEHLPELSLPLSGKLWQHMKNALSCLHGHQLAHMDVKPSNICIDQAGNFILIDLGSVVRFGQKSASTLAYIPQDLSNYQVASAAVDWWMLAATLGGRGCGMSSWGA</sequence>
<keyword evidence="2" id="KW-0808">Transferase</keyword>
<reference evidence="7 8" key="1">
    <citation type="journal article" date="2018" name="Genome Biol. Evol.">
        <title>Multiple Roots of Fruiting Body Formation in Amoebozoa.</title>
        <authorList>
            <person name="Hillmann F."/>
            <person name="Forbes G."/>
            <person name="Novohradska S."/>
            <person name="Ferling I."/>
            <person name="Riege K."/>
            <person name="Groth M."/>
            <person name="Westermann M."/>
            <person name="Marz M."/>
            <person name="Spaller T."/>
            <person name="Winckler T."/>
            <person name="Schaap P."/>
            <person name="Glockner G."/>
        </authorList>
    </citation>
    <scope>NUCLEOTIDE SEQUENCE [LARGE SCALE GENOMIC DNA]</scope>
    <source>
        <strain evidence="7 8">Jena</strain>
    </source>
</reference>
<evidence type="ECO:0000256" key="1">
    <source>
        <dbReference type="ARBA" id="ARBA00022527"/>
    </source>
</evidence>
<feature type="non-terminal residue" evidence="7">
    <location>
        <position position="693"/>
    </location>
</feature>
<keyword evidence="1" id="KW-0723">Serine/threonine-protein kinase</keyword>
<feature type="domain" description="Protein kinase" evidence="6">
    <location>
        <begin position="282"/>
        <end position="564"/>
    </location>
</feature>
<dbReference type="SMART" id="SM00220">
    <property type="entry name" value="S_TKc"/>
    <property type="match status" value="1"/>
</dbReference>
<evidence type="ECO:0000256" key="4">
    <source>
        <dbReference type="ARBA" id="ARBA00022777"/>
    </source>
</evidence>
<evidence type="ECO:0000256" key="2">
    <source>
        <dbReference type="ARBA" id="ARBA00022679"/>
    </source>
</evidence>
<accession>A0A2P6MUM1</accession>
<dbReference type="OrthoDB" id="4062651at2759"/>
<gene>
    <name evidence="7" type="ORF">PROFUN_15470</name>
</gene>
<dbReference type="InterPro" id="IPR011009">
    <property type="entry name" value="Kinase-like_dom_sf"/>
</dbReference>
<evidence type="ECO:0000256" key="5">
    <source>
        <dbReference type="ARBA" id="ARBA00022840"/>
    </source>
</evidence>
<dbReference type="GO" id="GO:0005524">
    <property type="term" value="F:ATP binding"/>
    <property type="evidence" value="ECO:0007669"/>
    <property type="project" value="UniProtKB-KW"/>
</dbReference>
<dbReference type="AlphaFoldDB" id="A0A2P6MUM1"/>
<dbReference type="PANTHER" id="PTHR24351">
    <property type="entry name" value="RIBOSOMAL PROTEIN S6 KINASE"/>
    <property type="match status" value="1"/>
</dbReference>
<keyword evidence="5" id="KW-0067">ATP-binding</keyword>
<dbReference type="EMBL" id="MDYQ01000388">
    <property type="protein sequence ID" value="PRP75400.1"/>
    <property type="molecule type" value="Genomic_DNA"/>
</dbReference>
<comment type="caution">
    <text evidence="7">The sequence shown here is derived from an EMBL/GenBank/DDBJ whole genome shotgun (WGS) entry which is preliminary data.</text>
</comment>
<dbReference type="Gene3D" id="1.10.510.10">
    <property type="entry name" value="Transferase(Phosphotransferase) domain 1"/>
    <property type="match status" value="2"/>
</dbReference>
<evidence type="ECO:0000259" key="6">
    <source>
        <dbReference type="PROSITE" id="PS50011"/>
    </source>
</evidence>
<dbReference type="SUPFAM" id="SSF56112">
    <property type="entry name" value="Protein kinase-like (PK-like)"/>
    <property type="match status" value="2"/>
</dbReference>
<evidence type="ECO:0000313" key="8">
    <source>
        <dbReference type="Proteomes" id="UP000241769"/>
    </source>
</evidence>
<protein>
    <recommendedName>
        <fullName evidence="6">Protein kinase domain-containing protein</fullName>
    </recommendedName>
</protein>
<evidence type="ECO:0000256" key="3">
    <source>
        <dbReference type="ARBA" id="ARBA00022741"/>
    </source>
</evidence>